<dbReference type="InterPro" id="IPR023828">
    <property type="entry name" value="Peptidase_S8_Ser-AS"/>
</dbReference>
<dbReference type="Pfam" id="PF00082">
    <property type="entry name" value="Peptidase_S8"/>
    <property type="match status" value="1"/>
</dbReference>
<dbReference type="GeneID" id="42005850"/>
<keyword evidence="9" id="KW-1185">Reference proteome</keyword>
<comment type="caution">
    <text evidence="8">The sequence shown here is derived from an EMBL/GenBank/DDBJ whole genome shotgun (WGS) entry which is preliminary data.</text>
</comment>
<dbReference type="InterPro" id="IPR022398">
    <property type="entry name" value="Peptidase_S8_His-AS"/>
</dbReference>
<dbReference type="InterPro" id="IPR036852">
    <property type="entry name" value="Peptidase_S8/S53_dom_sf"/>
</dbReference>
<protein>
    <recommendedName>
        <fullName evidence="7">Peptidase S8/S53 domain-containing protein</fullName>
    </recommendedName>
</protein>
<name>A0A507C2N8_9FUNG</name>
<dbReference type="PANTHER" id="PTHR43806:SF66">
    <property type="entry name" value="SERIN ENDOPEPTIDASE"/>
    <property type="match status" value="1"/>
</dbReference>
<dbReference type="GO" id="GO:0006508">
    <property type="term" value="P:proteolysis"/>
    <property type="evidence" value="ECO:0007669"/>
    <property type="project" value="UniProtKB-KW"/>
</dbReference>
<dbReference type="OrthoDB" id="206201at2759"/>
<dbReference type="EMBL" id="QEAO01000033">
    <property type="protein sequence ID" value="TPX32216.1"/>
    <property type="molecule type" value="Genomic_DNA"/>
</dbReference>
<sequence length="454" mass="48457">MKLDKNTIIVVVWSIFAIGAATDLEFGSIIPNQFIVVFNTDIQDADVTTHFTELNHTITSITRTSDTHPLSDPAVNIEINHLDFDGKLKGYTAFITSDVFISDEQLVSIKQAICDSPQVSFVEHDRVCVVSDRTVGGRGGGISAALLHWYGPFHRLSLGGKEAEDFVVQEGAAWNLVRLSHRTLKASSASTSYIFPDSAGLGTTVFVVDTGIDVTHPQIAGRATWGTSLVRAPNTTEFVNFDDNSHGTHVAGTIASTTYGVAKEASLVAVKVMDARGSGNTSTILAGLQWVLNNAKEPSKSIINTSLRMSSSRAIDITAGIMLNKGIAWAAAAGNQGADACSNSPNRVDGVMTVGAITWQDMVPRYSNQGPCVNIFAPGSNITSILPRNGFGVKSGTSMAAPMVSGLFALARSVHPELSSVKELNEYVLKYATYGVLDGLNTSTPNRLGYSRFH</sequence>
<dbReference type="FunFam" id="3.40.50.200:FF:000007">
    <property type="entry name" value="Subtilisin-like serine protease"/>
    <property type="match status" value="1"/>
</dbReference>
<dbReference type="PANTHER" id="PTHR43806">
    <property type="entry name" value="PEPTIDASE S8"/>
    <property type="match status" value="1"/>
</dbReference>
<feature type="active site" description="Charge relay system" evidence="5">
    <location>
        <position position="246"/>
    </location>
</feature>
<dbReference type="InterPro" id="IPR000209">
    <property type="entry name" value="Peptidase_S8/S53_dom"/>
</dbReference>
<evidence type="ECO:0000313" key="9">
    <source>
        <dbReference type="Proteomes" id="UP000319731"/>
    </source>
</evidence>
<dbReference type="SUPFAM" id="SSF52743">
    <property type="entry name" value="Subtilisin-like"/>
    <property type="match status" value="1"/>
</dbReference>
<dbReference type="GO" id="GO:0005615">
    <property type="term" value="C:extracellular space"/>
    <property type="evidence" value="ECO:0007669"/>
    <property type="project" value="TreeGrafter"/>
</dbReference>
<dbReference type="RefSeq" id="XP_031023466.1">
    <property type="nucleotide sequence ID" value="XM_031170553.1"/>
</dbReference>
<evidence type="ECO:0000256" key="5">
    <source>
        <dbReference type="PROSITE-ProRule" id="PRU01240"/>
    </source>
</evidence>
<dbReference type="PRINTS" id="PR00723">
    <property type="entry name" value="SUBTILISIN"/>
</dbReference>
<dbReference type="PROSITE" id="PS51892">
    <property type="entry name" value="SUBTILASE"/>
    <property type="match status" value="1"/>
</dbReference>
<dbReference type="InterPro" id="IPR023827">
    <property type="entry name" value="Peptidase_S8_Asp-AS"/>
</dbReference>
<organism evidence="8 9">
    <name type="scientific">Synchytrium microbalum</name>
    <dbReference type="NCBI Taxonomy" id="1806994"/>
    <lineage>
        <taxon>Eukaryota</taxon>
        <taxon>Fungi</taxon>
        <taxon>Fungi incertae sedis</taxon>
        <taxon>Chytridiomycota</taxon>
        <taxon>Chytridiomycota incertae sedis</taxon>
        <taxon>Chytridiomycetes</taxon>
        <taxon>Synchytriales</taxon>
        <taxon>Synchytriaceae</taxon>
        <taxon>Synchytrium</taxon>
    </lineage>
</organism>
<evidence type="ECO:0000256" key="4">
    <source>
        <dbReference type="ARBA" id="ARBA00022825"/>
    </source>
</evidence>
<gene>
    <name evidence="8" type="ORF">SmJEL517_g04625</name>
</gene>
<feature type="active site" description="Charge relay system" evidence="5">
    <location>
        <position position="209"/>
    </location>
</feature>
<dbReference type="PROSITE" id="PS00136">
    <property type="entry name" value="SUBTILASE_ASP"/>
    <property type="match status" value="1"/>
</dbReference>
<keyword evidence="2 5" id="KW-0645">Protease</keyword>
<dbReference type="CDD" id="cd04077">
    <property type="entry name" value="Peptidases_S8_PCSK9_ProteinaseK_like"/>
    <property type="match status" value="1"/>
</dbReference>
<feature type="domain" description="Peptidase S8/S53" evidence="7">
    <location>
        <begin position="202"/>
        <end position="435"/>
    </location>
</feature>
<dbReference type="GO" id="GO:0004252">
    <property type="term" value="F:serine-type endopeptidase activity"/>
    <property type="evidence" value="ECO:0007669"/>
    <property type="project" value="UniProtKB-UniRule"/>
</dbReference>
<keyword evidence="4 5" id="KW-0720">Serine protease</keyword>
<evidence type="ECO:0000313" key="8">
    <source>
        <dbReference type="EMBL" id="TPX32216.1"/>
    </source>
</evidence>
<evidence type="ECO:0000256" key="6">
    <source>
        <dbReference type="RuleBase" id="RU003355"/>
    </source>
</evidence>
<comment type="similarity">
    <text evidence="1 5 6">Belongs to the peptidase S8 family.</text>
</comment>
<dbReference type="AlphaFoldDB" id="A0A507C2N8"/>
<dbReference type="Proteomes" id="UP000319731">
    <property type="component" value="Unassembled WGS sequence"/>
</dbReference>
<reference evidence="8 9" key="1">
    <citation type="journal article" date="2019" name="Sci. Rep.">
        <title>Comparative genomics of chytrid fungi reveal insights into the obligate biotrophic and pathogenic lifestyle of Synchytrium endobioticum.</title>
        <authorList>
            <person name="van de Vossenberg B.T.L.H."/>
            <person name="Warris S."/>
            <person name="Nguyen H.D.T."/>
            <person name="van Gent-Pelzer M.P.E."/>
            <person name="Joly D.L."/>
            <person name="van de Geest H.C."/>
            <person name="Bonants P.J.M."/>
            <person name="Smith D.S."/>
            <person name="Levesque C.A."/>
            <person name="van der Lee T.A.J."/>
        </authorList>
    </citation>
    <scope>NUCLEOTIDE SEQUENCE [LARGE SCALE GENOMIC DNA]</scope>
    <source>
        <strain evidence="8 9">JEL517</strain>
    </source>
</reference>
<evidence type="ECO:0000256" key="1">
    <source>
        <dbReference type="ARBA" id="ARBA00011073"/>
    </source>
</evidence>
<dbReference type="PROSITE" id="PS00138">
    <property type="entry name" value="SUBTILASE_SER"/>
    <property type="match status" value="1"/>
</dbReference>
<keyword evidence="3 5" id="KW-0378">Hydrolase</keyword>
<evidence type="ECO:0000256" key="2">
    <source>
        <dbReference type="ARBA" id="ARBA00022670"/>
    </source>
</evidence>
<feature type="active site" description="Charge relay system" evidence="5">
    <location>
        <position position="398"/>
    </location>
</feature>
<proteinExistence type="inferred from homology"/>
<dbReference type="STRING" id="1806994.A0A507C2N8"/>
<evidence type="ECO:0000256" key="3">
    <source>
        <dbReference type="ARBA" id="ARBA00022801"/>
    </source>
</evidence>
<accession>A0A507C2N8</accession>
<dbReference type="InterPro" id="IPR050131">
    <property type="entry name" value="Peptidase_S8_subtilisin-like"/>
</dbReference>
<evidence type="ECO:0000259" key="7">
    <source>
        <dbReference type="Pfam" id="PF00082"/>
    </source>
</evidence>
<dbReference type="Gene3D" id="3.40.50.200">
    <property type="entry name" value="Peptidase S8/S53 domain"/>
    <property type="match status" value="1"/>
</dbReference>
<dbReference type="InterPro" id="IPR034193">
    <property type="entry name" value="PCSK9_ProteinaseK-like"/>
</dbReference>
<dbReference type="PROSITE" id="PS00137">
    <property type="entry name" value="SUBTILASE_HIS"/>
    <property type="match status" value="1"/>
</dbReference>
<dbReference type="InterPro" id="IPR015500">
    <property type="entry name" value="Peptidase_S8_subtilisin-rel"/>
</dbReference>